<feature type="transmembrane region" description="Helical" evidence="2">
    <location>
        <begin position="418"/>
        <end position="441"/>
    </location>
</feature>
<dbReference type="EMBL" id="BAAAQY010000009">
    <property type="protein sequence ID" value="GAA2242181.1"/>
    <property type="molecule type" value="Genomic_DNA"/>
</dbReference>
<name>A0ABN3DV69_9MICO</name>
<feature type="transmembrane region" description="Helical" evidence="2">
    <location>
        <begin position="536"/>
        <end position="556"/>
    </location>
</feature>
<feature type="transmembrane region" description="Helical" evidence="2">
    <location>
        <begin position="251"/>
        <end position="268"/>
    </location>
</feature>
<evidence type="ECO:0000256" key="1">
    <source>
        <dbReference type="SAM" id="MobiDB-lite"/>
    </source>
</evidence>
<feature type="transmembrane region" description="Helical" evidence="2">
    <location>
        <begin position="506"/>
        <end position="524"/>
    </location>
</feature>
<proteinExistence type="predicted"/>
<dbReference type="Proteomes" id="UP001500929">
    <property type="component" value="Unassembled WGS sequence"/>
</dbReference>
<gene>
    <name evidence="3" type="ORF">GCM10009851_29380</name>
</gene>
<feature type="transmembrane region" description="Helical" evidence="2">
    <location>
        <begin position="479"/>
        <end position="499"/>
    </location>
</feature>
<organism evidence="3 4">
    <name type="scientific">Herbiconiux moechotypicola</name>
    <dbReference type="NCBI Taxonomy" id="637393"/>
    <lineage>
        <taxon>Bacteria</taxon>
        <taxon>Bacillati</taxon>
        <taxon>Actinomycetota</taxon>
        <taxon>Actinomycetes</taxon>
        <taxon>Micrococcales</taxon>
        <taxon>Microbacteriaceae</taxon>
        <taxon>Herbiconiux</taxon>
    </lineage>
</organism>
<feature type="transmembrane region" description="Helical" evidence="2">
    <location>
        <begin position="63"/>
        <end position="81"/>
    </location>
</feature>
<feature type="transmembrane region" description="Helical" evidence="2">
    <location>
        <begin position="93"/>
        <end position="113"/>
    </location>
</feature>
<evidence type="ECO:0000256" key="2">
    <source>
        <dbReference type="SAM" id="Phobius"/>
    </source>
</evidence>
<feature type="transmembrane region" description="Helical" evidence="2">
    <location>
        <begin position="39"/>
        <end position="57"/>
    </location>
</feature>
<evidence type="ECO:0000313" key="3">
    <source>
        <dbReference type="EMBL" id="GAA2242181.1"/>
    </source>
</evidence>
<feature type="transmembrane region" description="Helical" evidence="2">
    <location>
        <begin position="453"/>
        <end position="473"/>
    </location>
</feature>
<comment type="caution">
    <text evidence="3">The sequence shown here is derived from an EMBL/GenBank/DDBJ whole genome shotgun (WGS) entry which is preliminary data.</text>
</comment>
<feature type="transmembrane region" description="Helical" evidence="2">
    <location>
        <begin position="274"/>
        <end position="307"/>
    </location>
</feature>
<keyword evidence="2" id="KW-1133">Transmembrane helix</keyword>
<feature type="transmembrane region" description="Helical" evidence="2">
    <location>
        <begin position="319"/>
        <end position="339"/>
    </location>
</feature>
<keyword evidence="4" id="KW-1185">Reference proteome</keyword>
<evidence type="ECO:0000313" key="4">
    <source>
        <dbReference type="Proteomes" id="UP001500929"/>
    </source>
</evidence>
<evidence type="ECO:0008006" key="5">
    <source>
        <dbReference type="Google" id="ProtNLM"/>
    </source>
</evidence>
<protein>
    <recommendedName>
        <fullName evidence="5">Glycosyltransferase RgtA/B/C/D-like domain-containing protein</fullName>
    </recommendedName>
</protein>
<feature type="transmembrane region" description="Helical" evidence="2">
    <location>
        <begin position="226"/>
        <end position="246"/>
    </location>
</feature>
<keyword evidence="2" id="KW-0472">Membrane</keyword>
<feature type="transmembrane region" description="Helical" evidence="2">
    <location>
        <begin position="199"/>
        <end position="220"/>
    </location>
</feature>
<reference evidence="3 4" key="1">
    <citation type="journal article" date="2019" name="Int. J. Syst. Evol. Microbiol.">
        <title>The Global Catalogue of Microorganisms (GCM) 10K type strain sequencing project: providing services to taxonomists for standard genome sequencing and annotation.</title>
        <authorList>
            <consortium name="The Broad Institute Genomics Platform"/>
            <consortium name="The Broad Institute Genome Sequencing Center for Infectious Disease"/>
            <person name="Wu L."/>
            <person name="Ma J."/>
        </authorList>
    </citation>
    <scope>NUCLEOTIDE SEQUENCE [LARGE SCALE GENOMIC DNA]</scope>
    <source>
        <strain evidence="3 4">JCM 16117</strain>
    </source>
</reference>
<feature type="transmembrane region" description="Helical" evidence="2">
    <location>
        <begin position="6"/>
        <end position="27"/>
    </location>
</feature>
<feature type="region of interest" description="Disordered" evidence="1">
    <location>
        <begin position="562"/>
        <end position="582"/>
    </location>
</feature>
<accession>A0ABN3DV69</accession>
<keyword evidence="2" id="KW-0812">Transmembrane</keyword>
<sequence length="582" mass="60750">MELLSVLVALAAICVPLGLVAVASTSLSRVLWRAVPEAAPLFGVLGLAAASWLVFLGTWAAPAAGVIVAAVLLAGSLVVCLRSHLLELLRGALPLAGLLASAVLLSLGFAYLWGGSGPYDVIAERFFAFRLPIDNTIPSLFADRLSSGESTHALLGDWNGGDRPPLQSGLELLLRPLTLLGGMLVGAPAGAAAPEVVSFAADLAAQLLWVPAAFALLRLLRVPRGFALGAVAFALLLPSVAVNTVFTWPKLLSAALVLVSLGLVVAARHDPRRFVVLFALAVASAVLALLAHGAAAFAAPVLLVVGVSALRGRGMRTAVASMAWGAGAGLVLYLPWAVFQRVVDPPGDRLLKWHLAGVQEVDARPFVEALADRYAALTPSEAIATRLQNLSTVFGSDQFERLADGRFDLLTFLRVEDYTSTMVALGLVGAPLALVMAAVLATRWRSLDEPGRLTAQIVFGCFASILLWALVLFTPYSAIVAHGSHVWILLLAVLPFGWLLQRRPRLGCALLGVQAAVFLAVYWVPLLAPPGPLSRVALVVALAGAAGVLAVAVVMIRRESRPGVPAGVSEPLRAASGASSRT</sequence>
<dbReference type="RefSeq" id="WP_259480455.1">
    <property type="nucleotide sequence ID" value="NZ_BAAAQY010000009.1"/>
</dbReference>